<proteinExistence type="predicted"/>
<sequence length="2151" mass="240179">MRAVKFVVLGMILCLVLTFSFSRTVLAEDSSSDTASAQSTGEVAARSVVTPTEYGAAAEDDLEKLKNSKEQFKEVDPTGAFQYQYPLNLPPGANGMNPTLKLFYNSNSPNGMLGIGWMLWGIAEIKRDYSYPVNYNDTDHFMYNGEKLVKDSAGKYHTAKESYARIEYKNPNTGTSYWVVTQKNGTKMYFGYQALEHSSPSAGGRIEGIGVSGTDKTIVWSLSKVVDLQGNYYVLEYNLDATNGDFYPVRVTYTKNEKYSLTACKTIEFLYETRNDHYTTYSPTKIDTDKRLKWISIKMGGNLLRKYRLDYEQVSSGCSRLVSITEYGNDGNIPSYKTTDLPCVIDNFIATGKALPPVRFEWQNNESGWDDTAFGLGTQLGYWKGYDGASSQSFHFPGDFNGDGKTDFMYWESEKGWRVLLSTGSGWEDKFFGPGTQLGYWAGYKERTSQNFHFPGDFNGDGKTDFMYWESGKGWRALLSTGSGWDDKFFGPGTQLGYWKGYTESTSQSFHFTGDFNGDGKTDLMYWESGKGWRALLSTGSGWDDKFFGPGTQLGYWKGYTESTSQSFHFTGDFNGDGKTDLMYWESAKGWRALLSTGSGWDDKFFGPGTQLGYWKGYTESTSQSFHFTGDFNGDGKTDLMYWESAKGWRALLSTGSGWDDKFFGSGTQLGYWKGYTESANQSFHFTGDFNGDGKTDLMYWESAKGWRALLSTGSGWDDQFFGPGIQLGYWNGYNGTSSQSFQFPSDFNGDGKTDFMYWVPGSGWWALLNNKATVSDLLFNFDCSAEDSGLHNLFSLYLSTNQPVYGTYSYGAIGKVSSKWLNNINDVKRNSYSVQVKYVVKFGDRKDENKSTPYFRVKLSDGQQLVNQSFINEIRSGTFVIPANDYVIVEWESGHRENEHTLHHDEQIGYVGSYSLAFDDNSGGDFSTSYVLKTIQNGQGGTTSISYLPLSQIPGAVQPNSSQYPNIANSSATPVVREITYDDGLSHVIKYRYDYSNGMIHTGPTYERANLGFAWIERTDQNTGSSVRTYYRQDDLDLRLMVDKEEVYGSNRALYLKKQYQYDKRVTVDNAADLTSPGAKFIYVADEYADNHNGESGDPVTYRIHYSYDDYGNLRQTINYGDTAVATDDRQSDMTYDYIAAQNLSLLKSEQQSGYLLSGQKGLIAQTDYAYNSSYLLDTKTSYNGSQKIINRYEYDPYGNVTALTDGRGHRTTFQYDSNYASYLRYRTNPLGQTEETRYDSLMNPIATVDANGSAWQITYDGFSRVKSRISPGDDAANPTQRISYPDEFPDSAGKPLFPNRQRIEKKLGNGNYLEYNTYSDGLERPVQSKIEAKNGWVTMDYAYDNSGRKRQTSVPYFTSGAAYSAPDPSVKSTVWTYDPIDRVSASKNPDGTVIQTLYGKQEIKTVDENLYLTSKLIIGNTESSLKFTGTYPGASEYSRTAKTTWGDAVQTVDPNGNRFLDRLDMLGRKVGSTDPVSGTWSYSYDENHNLTSWTDAKNQLVRLEYDALNRVTKKIYPNGSTVNFYYDETGYGYSKGRLTRAVYPGGEERYTYDSRGRQTAVTQIIDGQSRTKRLTYNSLDQIVTLTYPDGEVATYSYDAGGKITGLSGASAYVSALEYTALGKTGSLTYGNGVQTSYDYYDTAGKIDSSAGTPYSFLLKQIRVTRAGSDLLSLGYEYDKTGNVKLKKDNLNGTLSESYGYDELNRLTSASSGLSGSKTFRYDKLDNILQKDSRSYQYGAAKPYTLASDGRYSYSHDANGNMTARSDGRSINWDYENRVTSISDGGTYAYNFQGQRLKKADANGVTRYYFFPEYEEEYQAGVKTKTVKYYFVRSDRVAERSSAEGVRYYHKDHLGSSTLITDANGNAVLKTTYAPYGSETSSQGSAAVAYTFTDKEKDNTGFIYFGARFYDPEVGRFISADPAEDGANWYAYCNDNPVRFVDPWGLDVGVPGVISGHGETSGYNVSETVTHHSDGSFTVDYHSTSNNGSQSHSSYSFNSNGNLINGSSSSNDRIANVMGNVLPGSASYGNAINSFENGDYLGAIGWTANGVAEEFTFLSGIGALGKLGSSLVKKGTESISKIGTELKFDLQFFSKSDIKQVNSVAKEFKMSPEVRRQFGDYVESLKDIVPNNKNFSYAELRDIAKEFLGK</sequence>
<name>A0A4R1RYA0_HYDET</name>
<dbReference type="Proteomes" id="UP000295008">
    <property type="component" value="Unassembled WGS sequence"/>
</dbReference>
<evidence type="ECO:0000256" key="5">
    <source>
        <dbReference type="SAM" id="MobiDB-lite"/>
    </source>
</evidence>
<dbReference type="RefSeq" id="WP_132013696.1">
    <property type="nucleotide sequence ID" value="NZ_SLUN01000007.1"/>
</dbReference>
<evidence type="ECO:0000256" key="1">
    <source>
        <dbReference type="ARBA" id="ARBA00004613"/>
    </source>
</evidence>
<dbReference type="Gene3D" id="2.180.10.10">
    <property type="entry name" value="RHS repeat-associated core"/>
    <property type="match status" value="3"/>
</dbReference>
<evidence type="ECO:0000259" key="7">
    <source>
        <dbReference type="Pfam" id="PF12256"/>
    </source>
</evidence>
<dbReference type="Pfam" id="PF12256">
    <property type="entry name" value="TcdB_toxin_midN"/>
    <property type="match status" value="1"/>
</dbReference>
<gene>
    <name evidence="9" type="ORF">EDC14_100711</name>
</gene>
<accession>A0A4R1RYA0</accession>
<feature type="domain" description="Teneurin-like YD-shell" evidence="8">
    <location>
        <begin position="1660"/>
        <end position="1922"/>
    </location>
</feature>
<dbReference type="Pfam" id="PF03534">
    <property type="entry name" value="SpvB"/>
    <property type="match status" value="1"/>
</dbReference>
<evidence type="ECO:0000256" key="2">
    <source>
        <dbReference type="ARBA" id="ARBA00022525"/>
    </source>
</evidence>
<dbReference type="InterPro" id="IPR028994">
    <property type="entry name" value="Integrin_alpha_N"/>
</dbReference>
<dbReference type="OrthoDB" id="41445at2"/>
<dbReference type="Pfam" id="PF05593">
    <property type="entry name" value="RHS_repeat"/>
    <property type="match status" value="3"/>
</dbReference>
<keyword evidence="2" id="KW-0964">Secreted</keyword>
<dbReference type="PANTHER" id="PTHR32305:SF15">
    <property type="entry name" value="PROTEIN RHSA-RELATED"/>
    <property type="match status" value="1"/>
</dbReference>
<dbReference type="NCBIfam" id="TIGR03696">
    <property type="entry name" value="Rhs_assc_core"/>
    <property type="match status" value="1"/>
</dbReference>
<feature type="domain" description="Insecticide toxin TcdB middle/N-terminal" evidence="7">
    <location>
        <begin position="928"/>
        <end position="1034"/>
    </location>
</feature>
<dbReference type="InterPro" id="IPR003284">
    <property type="entry name" value="Sal_SpvB"/>
</dbReference>
<dbReference type="InterPro" id="IPR022385">
    <property type="entry name" value="Rhs_assc_core"/>
</dbReference>
<protein>
    <submittedName>
        <fullName evidence="9">RHS repeat-associated protein</fullName>
    </submittedName>
</protein>
<reference evidence="9 10" key="1">
    <citation type="submission" date="2019-03" db="EMBL/GenBank/DDBJ databases">
        <title>Genomic Encyclopedia of Type Strains, Phase IV (KMG-IV): sequencing the most valuable type-strain genomes for metagenomic binning, comparative biology and taxonomic classification.</title>
        <authorList>
            <person name="Goeker M."/>
        </authorList>
    </citation>
    <scope>NUCLEOTIDE SEQUENCE [LARGE SCALE GENOMIC DNA]</scope>
    <source>
        <strain evidence="9 10">LX-B</strain>
    </source>
</reference>
<keyword evidence="10" id="KW-1185">Reference proteome</keyword>
<dbReference type="PANTHER" id="PTHR32305">
    <property type="match status" value="1"/>
</dbReference>
<dbReference type="InterPro" id="IPR050708">
    <property type="entry name" value="T6SS_VgrG/RHS"/>
</dbReference>
<feature type="signal peptide" evidence="6">
    <location>
        <begin position="1"/>
        <end position="27"/>
    </location>
</feature>
<feature type="chain" id="PRO_5020577898" evidence="6">
    <location>
        <begin position="28"/>
        <end position="2151"/>
    </location>
</feature>
<keyword evidence="4" id="KW-0843">Virulence</keyword>
<feature type="region of interest" description="Disordered" evidence="5">
    <location>
        <begin position="1272"/>
        <end position="1297"/>
    </location>
</feature>
<dbReference type="GO" id="GO:0005737">
    <property type="term" value="C:cytoplasm"/>
    <property type="evidence" value="ECO:0007669"/>
    <property type="project" value="InterPro"/>
</dbReference>
<organism evidence="9 10">
    <name type="scientific">Hydrogenispora ethanolica</name>
    <dbReference type="NCBI Taxonomy" id="1082276"/>
    <lineage>
        <taxon>Bacteria</taxon>
        <taxon>Bacillati</taxon>
        <taxon>Bacillota</taxon>
        <taxon>Hydrogenispora</taxon>
    </lineage>
</organism>
<evidence type="ECO:0000259" key="8">
    <source>
        <dbReference type="Pfam" id="PF25023"/>
    </source>
</evidence>
<evidence type="ECO:0000256" key="6">
    <source>
        <dbReference type="SAM" id="SignalP"/>
    </source>
</evidence>
<dbReference type="InterPro" id="IPR006530">
    <property type="entry name" value="YD"/>
</dbReference>
<dbReference type="Pfam" id="PF25023">
    <property type="entry name" value="TEN_YD-shell"/>
    <property type="match status" value="1"/>
</dbReference>
<comment type="caution">
    <text evidence="9">The sequence shown here is derived from an EMBL/GenBank/DDBJ whole genome shotgun (WGS) entry which is preliminary data.</text>
</comment>
<keyword evidence="3" id="KW-0677">Repeat</keyword>
<evidence type="ECO:0000313" key="9">
    <source>
        <dbReference type="EMBL" id="TCL71549.1"/>
    </source>
</evidence>
<evidence type="ECO:0000256" key="4">
    <source>
        <dbReference type="ARBA" id="ARBA00023026"/>
    </source>
</evidence>
<comment type="subcellular location">
    <subcellularLocation>
        <location evidence="1">Secreted</location>
    </subcellularLocation>
</comment>
<dbReference type="InterPro" id="IPR056823">
    <property type="entry name" value="TEN-like_YD-shell"/>
</dbReference>
<dbReference type="SUPFAM" id="SSF69318">
    <property type="entry name" value="Integrin alpha N-terminal domain"/>
    <property type="match status" value="1"/>
</dbReference>
<keyword evidence="6" id="KW-0732">Signal</keyword>
<dbReference type="Gene3D" id="2.40.128.340">
    <property type="match status" value="2"/>
</dbReference>
<evidence type="ECO:0000256" key="3">
    <source>
        <dbReference type="ARBA" id="ARBA00022737"/>
    </source>
</evidence>
<evidence type="ECO:0000313" key="10">
    <source>
        <dbReference type="Proteomes" id="UP000295008"/>
    </source>
</evidence>
<dbReference type="GO" id="GO:0005576">
    <property type="term" value="C:extracellular region"/>
    <property type="evidence" value="ECO:0007669"/>
    <property type="project" value="UniProtKB-SubCell"/>
</dbReference>
<dbReference type="InterPro" id="IPR022045">
    <property type="entry name" value="TcdB_toxin_mid/N"/>
</dbReference>
<dbReference type="NCBIfam" id="TIGR01643">
    <property type="entry name" value="YD_repeat_2x"/>
    <property type="match status" value="2"/>
</dbReference>
<dbReference type="InterPro" id="IPR031325">
    <property type="entry name" value="RHS_repeat"/>
</dbReference>
<dbReference type="EMBL" id="SLUN01000007">
    <property type="protein sequence ID" value="TCL71549.1"/>
    <property type="molecule type" value="Genomic_DNA"/>
</dbReference>